<evidence type="ECO:0000256" key="1">
    <source>
        <dbReference type="SAM" id="MobiDB-lite"/>
    </source>
</evidence>
<name>A0A2G9QLM1_AQUCT</name>
<protein>
    <submittedName>
        <fullName evidence="2">Uncharacterized protein</fullName>
    </submittedName>
</protein>
<gene>
    <name evidence="2" type="ORF">AB205_0154790</name>
</gene>
<feature type="region of interest" description="Disordered" evidence="1">
    <location>
        <begin position="51"/>
        <end position="70"/>
    </location>
</feature>
<sequence>MQCNSVEKSAVQKSVSTFTSMKKNCCKILDTNVSYPQKKKMEAQLFFSTTFTDDPPQEKVQSSGNDDFRA</sequence>
<dbReference type="EMBL" id="KV956113">
    <property type="protein sequence ID" value="PIO16522.1"/>
    <property type="molecule type" value="Genomic_DNA"/>
</dbReference>
<reference evidence="3" key="1">
    <citation type="journal article" date="2017" name="Nat. Commun.">
        <title>The North American bullfrog draft genome provides insight into hormonal regulation of long noncoding RNA.</title>
        <authorList>
            <person name="Hammond S.A."/>
            <person name="Warren R.L."/>
            <person name="Vandervalk B.P."/>
            <person name="Kucuk E."/>
            <person name="Khan H."/>
            <person name="Gibb E.A."/>
            <person name="Pandoh P."/>
            <person name="Kirk H."/>
            <person name="Zhao Y."/>
            <person name="Jones M."/>
            <person name="Mungall A.J."/>
            <person name="Coope R."/>
            <person name="Pleasance S."/>
            <person name="Moore R.A."/>
            <person name="Holt R.A."/>
            <person name="Round J.M."/>
            <person name="Ohora S."/>
            <person name="Walle B.V."/>
            <person name="Veldhoen N."/>
            <person name="Helbing C.C."/>
            <person name="Birol I."/>
        </authorList>
    </citation>
    <scope>NUCLEOTIDE SEQUENCE [LARGE SCALE GENOMIC DNA]</scope>
</reference>
<proteinExistence type="predicted"/>
<organism evidence="2 3">
    <name type="scientific">Aquarana catesbeiana</name>
    <name type="common">American bullfrog</name>
    <name type="synonym">Rana catesbeiana</name>
    <dbReference type="NCBI Taxonomy" id="8400"/>
    <lineage>
        <taxon>Eukaryota</taxon>
        <taxon>Metazoa</taxon>
        <taxon>Chordata</taxon>
        <taxon>Craniata</taxon>
        <taxon>Vertebrata</taxon>
        <taxon>Euteleostomi</taxon>
        <taxon>Amphibia</taxon>
        <taxon>Batrachia</taxon>
        <taxon>Anura</taxon>
        <taxon>Neobatrachia</taxon>
        <taxon>Ranoidea</taxon>
        <taxon>Ranidae</taxon>
        <taxon>Aquarana</taxon>
    </lineage>
</organism>
<evidence type="ECO:0000313" key="2">
    <source>
        <dbReference type="EMBL" id="PIO16522.1"/>
    </source>
</evidence>
<dbReference type="OrthoDB" id="193931at2759"/>
<keyword evidence="3" id="KW-1185">Reference proteome</keyword>
<dbReference type="AlphaFoldDB" id="A0A2G9QLM1"/>
<dbReference type="Proteomes" id="UP000228934">
    <property type="component" value="Unassembled WGS sequence"/>
</dbReference>
<feature type="non-terminal residue" evidence="2">
    <location>
        <position position="70"/>
    </location>
</feature>
<accession>A0A2G9QLM1</accession>
<feature type="compositionally biased region" description="Polar residues" evidence="1">
    <location>
        <begin position="59"/>
        <end position="70"/>
    </location>
</feature>
<evidence type="ECO:0000313" key="3">
    <source>
        <dbReference type="Proteomes" id="UP000228934"/>
    </source>
</evidence>